<evidence type="ECO:0000313" key="7">
    <source>
        <dbReference type="EMBL" id="MFC5495041.1"/>
    </source>
</evidence>
<dbReference type="SUPFAM" id="SSF52540">
    <property type="entry name" value="P-loop containing nucleoside triphosphate hydrolases"/>
    <property type="match status" value="1"/>
</dbReference>
<dbReference type="Proteomes" id="UP001595956">
    <property type="component" value="Unassembled WGS sequence"/>
</dbReference>
<comment type="caution">
    <text evidence="7">The sequence shown here is derived from an EMBL/GenBank/DDBJ whole genome shotgun (WGS) entry which is preliminary data.</text>
</comment>
<evidence type="ECO:0000256" key="5">
    <source>
        <dbReference type="ARBA" id="ARBA00022970"/>
    </source>
</evidence>
<dbReference type="Gene3D" id="3.40.50.300">
    <property type="entry name" value="P-loop containing nucleotide triphosphate hydrolases"/>
    <property type="match status" value="1"/>
</dbReference>
<dbReference type="PROSITE" id="PS50893">
    <property type="entry name" value="ABC_TRANSPORTER_2"/>
    <property type="match status" value="1"/>
</dbReference>
<keyword evidence="4 7" id="KW-0067">ATP-binding</keyword>
<evidence type="ECO:0000256" key="4">
    <source>
        <dbReference type="ARBA" id="ARBA00022840"/>
    </source>
</evidence>
<reference evidence="8" key="1">
    <citation type="journal article" date="2019" name="Int. J. Syst. Evol. Microbiol.">
        <title>The Global Catalogue of Microorganisms (GCM) 10K type strain sequencing project: providing services to taxonomists for standard genome sequencing and annotation.</title>
        <authorList>
            <consortium name="The Broad Institute Genomics Platform"/>
            <consortium name="The Broad Institute Genome Sequencing Center for Infectious Disease"/>
            <person name="Wu L."/>
            <person name="Ma J."/>
        </authorList>
    </citation>
    <scope>NUCLEOTIDE SEQUENCE [LARGE SCALE GENOMIC DNA]</scope>
    <source>
        <strain evidence="8">KACC 13778</strain>
    </source>
</reference>
<protein>
    <submittedName>
        <fullName evidence="7">ABC transporter ATP-binding protein</fullName>
    </submittedName>
</protein>
<dbReference type="InterPro" id="IPR003439">
    <property type="entry name" value="ABC_transporter-like_ATP-bd"/>
</dbReference>
<evidence type="ECO:0000313" key="8">
    <source>
        <dbReference type="Proteomes" id="UP001595956"/>
    </source>
</evidence>
<dbReference type="InterPro" id="IPR017871">
    <property type="entry name" value="ABC_transporter-like_CS"/>
</dbReference>
<dbReference type="PANTHER" id="PTHR43820">
    <property type="entry name" value="HIGH-AFFINITY BRANCHED-CHAIN AMINO ACID TRANSPORT ATP-BINDING PROTEIN LIVF"/>
    <property type="match status" value="1"/>
</dbReference>
<dbReference type="InterPro" id="IPR027417">
    <property type="entry name" value="P-loop_NTPase"/>
</dbReference>
<keyword evidence="2" id="KW-0813">Transport</keyword>
<dbReference type="GO" id="GO:0005524">
    <property type="term" value="F:ATP binding"/>
    <property type="evidence" value="ECO:0007669"/>
    <property type="project" value="UniProtKB-KW"/>
</dbReference>
<dbReference type="InterPro" id="IPR003593">
    <property type="entry name" value="AAA+_ATPase"/>
</dbReference>
<evidence type="ECO:0000256" key="3">
    <source>
        <dbReference type="ARBA" id="ARBA00022741"/>
    </source>
</evidence>
<dbReference type="InterPro" id="IPR052156">
    <property type="entry name" value="BCAA_Transport_ATP-bd_LivF"/>
</dbReference>
<evidence type="ECO:0000256" key="1">
    <source>
        <dbReference type="ARBA" id="ARBA00005417"/>
    </source>
</evidence>
<evidence type="ECO:0000259" key="6">
    <source>
        <dbReference type="PROSITE" id="PS50893"/>
    </source>
</evidence>
<keyword evidence="8" id="KW-1185">Reference proteome</keyword>
<evidence type="ECO:0000256" key="2">
    <source>
        <dbReference type="ARBA" id="ARBA00022448"/>
    </source>
</evidence>
<keyword evidence="5" id="KW-0029">Amino-acid transport</keyword>
<dbReference type="EMBL" id="JBHSMD010000006">
    <property type="protein sequence ID" value="MFC5495041.1"/>
    <property type="molecule type" value="Genomic_DNA"/>
</dbReference>
<name>A0ABW0N4R9_9ACTN</name>
<dbReference type="PROSITE" id="PS00211">
    <property type="entry name" value="ABC_TRANSPORTER_1"/>
    <property type="match status" value="1"/>
</dbReference>
<gene>
    <name evidence="7" type="ORF">ACFPKY_18160</name>
</gene>
<proteinExistence type="inferred from homology"/>
<accession>A0ABW0N4R9</accession>
<dbReference type="PANTHER" id="PTHR43820:SF4">
    <property type="entry name" value="HIGH-AFFINITY BRANCHED-CHAIN AMINO ACID TRANSPORT ATP-BINDING PROTEIN LIVF"/>
    <property type="match status" value="1"/>
</dbReference>
<dbReference type="SMART" id="SM00382">
    <property type="entry name" value="AAA"/>
    <property type="match status" value="1"/>
</dbReference>
<dbReference type="RefSeq" id="WP_345173978.1">
    <property type="nucleotide sequence ID" value="NZ_BAABFQ010000005.1"/>
</dbReference>
<dbReference type="Pfam" id="PF00005">
    <property type="entry name" value="ABC_tran"/>
    <property type="match status" value="1"/>
</dbReference>
<organism evidence="7 8">
    <name type="scientific">Nocardioides caricicola</name>
    <dbReference type="NCBI Taxonomy" id="634770"/>
    <lineage>
        <taxon>Bacteria</taxon>
        <taxon>Bacillati</taxon>
        <taxon>Actinomycetota</taxon>
        <taxon>Actinomycetes</taxon>
        <taxon>Propionibacteriales</taxon>
        <taxon>Nocardioidaceae</taxon>
        <taxon>Nocardioides</taxon>
    </lineage>
</organism>
<feature type="domain" description="ABC transporter" evidence="6">
    <location>
        <begin position="17"/>
        <end position="245"/>
    </location>
</feature>
<sequence length="262" mass="27429">MTITQPLDAQAVSASPVFVCDGVQAGYGKVNVVHRFDLEAAAGSVIAVLGPNGSGKTTLLTTLAGLLPAQAGTVTIDGQPLKNGRPGIAARRGLVLVPDDRALFTGLTVDENLKAARGKHATTVDQAFDRFPALAKRRKINAGDLSGGEQQMLAVARALMQEPRVLLIDEMSMGLAPVIVEELMPMVRKIADETGAVVVLVEQHVQLALEVADRAMVLVHGEIVLDRPADELAKQTAVLEAAYLGDVESATAGSEEKAPASE</sequence>
<keyword evidence="3" id="KW-0547">Nucleotide-binding</keyword>
<comment type="similarity">
    <text evidence="1">Belongs to the ABC transporter superfamily.</text>
</comment>